<dbReference type="AlphaFoldDB" id="A0A0K2V9L1"/>
<evidence type="ECO:0000313" key="1">
    <source>
        <dbReference type="EMBL" id="CDW47174.1"/>
    </source>
</evidence>
<accession>A0A0K2V9L1</accession>
<feature type="non-terminal residue" evidence="1">
    <location>
        <position position="1"/>
    </location>
</feature>
<reference evidence="1" key="1">
    <citation type="submission" date="2014-05" db="EMBL/GenBank/DDBJ databases">
        <authorList>
            <person name="Chronopoulou M."/>
        </authorList>
    </citation>
    <scope>NUCLEOTIDE SEQUENCE</scope>
    <source>
        <tissue evidence="1">Whole organism</tissue>
    </source>
</reference>
<dbReference type="EMBL" id="HACA01029813">
    <property type="protein sequence ID" value="CDW47174.1"/>
    <property type="molecule type" value="Transcribed_RNA"/>
</dbReference>
<name>A0A0K2V9L1_LEPSM</name>
<proteinExistence type="predicted"/>
<protein>
    <submittedName>
        <fullName evidence="1">Uncharacterized protein</fullName>
    </submittedName>
</protein>
<organism evidence="1">
    <name type="scientific">Lepeophtheirus salmonis</name>
    <name type="common">Salmon louse</name>
    <name type="synonym">Caligus salmonis</name>
    <dbReference type="NCBI Taxonomy" id="72036"/>
    <lineage>
        <taxon>Eukaryota</taxon>
        <taxon>Metazoa</taxon>
        <taxon>Ecdysozoa</taxon>
        <taxon>Arthropoda</taxon>
        <taxon>Crustacea</taxon>
        <taxon>Multicrustacea</taxon>
        <taxon>Hexanauplia</taxon>
        <taxon>Copepoda</taxon>
        <taxon>Siphonostomatoida</taxon>
        <taxon>Caligidae</taxon>
        <taxon>Lepeophtheirus</taxon>
    </lineage>
</organism>
<sequence>CYSFKNVRVSSFSAYAYTLFTKKNIIFTFIRLKSRLGLCCRAEKNTTDVGEYSGLFIPLDRLFELSIGYF</sequence>